<gene>
    <name evidence="5" type="primary">LOC106078198</name>
</gene>
<evidence type="ECO:0000259" key="3">
    <source>
        <dbReference type="Pfam" id="PF18210"/>
    </source>
</evidence>
<proteinExistence type="predicted"/>
<name>A0A9W2YW77_BIOGL</name>
<keyword evidence="1" id="KW-0175">Coiled coil</keyword>
<feature type="region of interest" description="Disordered" evidence="2">
    <location>
        <begin position="59"/>
        <end position="80"/>
    </location>
</feature>
<feature type="compositionally biased region" description="Basic and acidic residues" evidence="2">
    <location>
        <begin position="23"/>
        <end position="32"/>
    </location>
</feature>
<accession>A0A9W2YW77</accession>
<evidence type="ECO:0000256" key="1">
    <source>
        <dbReference type="SAM" id="Coils"/>
    </source>
</evidence>
<evidence type="ECO:0000256" key="2">
    <source>
        <dbReference type="SAM" id="MobiDB-lite"/>
    </source>
</evidence>
<feature type="region of interest" description="Disordered" evidence="2">
    <location>
        <begin position="1"/>
        <end position="44"/>
    </location>
</feature>
<feature type="coiled-coil region" evidence="1">
    <location>
        <begin position="1018"/>
        <end position="1045"/>
    </location>
</feature>
<feature type="domain" description="Knl1 C-terminal RWD" evidence="3">
    <location>
        <begin position="1023"/>
        <end position="1168"/>
    </location>
</feature>
<dbReference type="GeneID" id="106078198"/>
<sequence>MYTDKSSNERKKKSENRRSSILKKQDTFRFENTEGISDGPRTPRRVSFASTYTIKHFNPVPWHNSVSDESSSSSGTNHETFTSALESNETFQKINTTACVNQDTCHQLEENGFQNLDVRLTDCVKESDRQPHINCTIVFSDKDETGCMMETTANISQLSASLDDPDIDSVFFHKDLQETAAESTNISEAKKPKILDNLFALIKKGQSVDETECLMETTANISQLSTLLEQPALDSVFVVEDMQEITQETAYISEATKPKILDNLFALIKKDESVDEVECMKERTAFDKDVHETTVERTNISEAKKPKILDNLFALIKKDEYVDETECMMETTANISQLSTLPEEPALDSVFVVEDMQEITQETAYISEATKPKILNNLFALIKNDESVDEVECMMEMTAFDKDVQETTAERTNISEAKKPKFLDNSFTLIKKDESVDETECMMETTANISQLSTSLKEPAIDSVFFKDIQETTQATTNISEAVKPRILDNLFALIKKDQPIEDVSSTVMPAQNRISGMPLSTISKFDMTPIKEISLTSTNHSLSEPRKGLSVMPISSQALQLSQIGLKLDKVVDRSIATKEISIHACEKENYPVLSIKPKESNQTTDLQHVDLGVQSVGKLHDGQLINEDLNTSSILSIDKDSKVAVSKMSNQTVSNVELQIQNTISDLAQHAVTCSEKESMRKSVLKDLSHQLSLTQPLNLGKRKSTNFNLILGNKKKRLAPVTTISGLQSSNCESPKSFDNITTNLNFISPERPFQISNFDEGMSPLPDIFGQTPTITTSEAKSKIREPIEDYDDLELLGNQEMPELANSDDNSFTESTQSLYKLPTSNLNQQHNLEKFKSATSVSDLLVSLGIKHTRNVPNKVISFVNIPLSSVQDQLKTLLTFVPKAEVLSHYLANIESSKELCHQESKQKLAECVEEPAAYTYFSTNDPINKKKLLEMIEASKLLARSKWKKMKANHLLKYYTDREAVHEAFNVEVRDVLAATESILAVTSDIDKRLNEIDFLLQDHKETTELTSCENENAELRLRCLELTNSVERLQAENDCSLRRSSDSLQRVHSISGILQWMNRMTEWSLLKSTENELEFGFLWQTVVLHIDYSQSSRRIVQVSIRQHLSESSKPWAKLAVTYAVSSINCQQLLETYPNISQMNQLLQDVSTVMFLSRQLSTELKYAFLNHYVTIDKNSLTVVLSDRLTCQKISMTASLVPNSYPYQPLNWIITPLIGHTSLEAVHKAIESIPGGDQYFTQLLAAVQLCMTTSLAQH</sequence>
<feature type="compositionally biased region" description="Low complexity" evidence="2">
    <location>
        <begin position="65"/>
        <end position="74"/>
    </location>
</feature>
<dbReference type="RefSeq" id="XP_055866967.1">
    <property type="nucleotide sequence ID" value="XM_056010992.1"/>
</dbReference>
<keyword evidence="4" id="KW-1185">Reference proteome</keyword>
<dbReference type="AlphaFoldDB" id="A0A9W2YW77"/>
<dbReference type="CDD" id="cd22817">
    <property type="entry name" value="DRWD-N_Knl1"/>
    <property type="match status" value="1"/>
</dbReference>
<organism evidence="4 5">
    <name type="scientific">Biomphalaria glabrata</name>
    <name type="common">Bloodfluke planorb</name>
    <name type="synonym">Freshwater snail</name>
    <dbReference type="NCBI Taxonomy" id="6526"/>
    <lineage>
        <taxon>Eukaryota</taxon>
        <taxon>Metazoa</taxon>
        <taxon>Spiralia</taxon>
        <taxon>Lophotrochozoa</taxon>
        <taxon>Mollusca</taxon>
        <taxon>Gastropoda</taxon>
        <taxon>Heterobranchia</taxon>
        <taxon>Euthyneura</taxon>
        <taxon>Panpulmonata</taxon>
        <taxon>Hygrophila</taxon>
        <taxon>Lymnaeoidea</taxon>
        <taxon>Planorbidae</taxon>
        <taxon>Biomphalaria</taxon>
    </lineage>
</organism>
<dbReference type="InterPro" id="IPR040850">
    <property type="entry name" value="Knl1_RWD_C"/>
</dbReference>
<dbReference type="Proteomes" id="UP001165740">
    <property type="component" value="Chromosome 14"/>
</dbReference>
<reference evidence="5" key="1">
    <citation type="submission" date="2025-08" db="UniProtKB">
        <authorList>
            <consortium name="RefSeq"/>
        </authorList>
    </citation>
    <scope>IDENTIFICATION</scope>
</reference>
<dbReference type="Pfam" id="PF18210">
    <property type="entry name" value="Knl1_RWD_C"/>
    <property type="match status" value="1"/>
</dbReference>
<dbReference type="OrthoDB" id="6161530at2759"/>
<evidence type="ECO:0000313" key="5">
    <source>
        <dbReference type="RefSeq" id="XP_055866967.1"/>
    </source>
</evidence>
<evidence type="ECO:0000313" key="4">
    <source>
        <dbReference type="Proteomes" id="UP001165740"/>
    </source>
</evidence>
<protein>
    <submittedName>
        <fullName evidence="5">Uncharacterized protein LOC106078198</fullName>
    </submittedName>
</protein>